<dbReference type="PROSITE" id="PS50926">
    <property type="entry name" value="TRAM"/>
    <property type="match status" value="1"/>
</dbReference>
<evidence type="ECO:0000256" key="7">
    <source>
        <dbReference type="ARBA" id="ARBA00023004"/>
    </source>
</evidence>
<keyword evidence="8 9" id="KW-0411">Iron-sulfur</keyword>
<reference evidence="13 14" key="1">
    <citation type="submission" date="2019-03" db="EMBL/GenBank/DDBJ databases">
        <title>Genomic Encyclopedia of Type Strains, Phase IV (KMG-IV): sequencing the most valuable type-strain genomes for metagenomic binning, comparative biology and taxonomic classification.</title>
        <authorList>
            <person name="Goeker M."/>
        </authorList>
    </citation>
    <scope>NUCLEOTIDE SEQUENCE [LARGE SCALE GENOMIC DNA]</scope>
    <source>
        <strain evidence="13 14">DSM 26377</strain>
    </source>
</reference>
<dbReference type="Proteomes" id="UP000295341">
    <property type="component" value="Unassembled WGS sequence"/>
</dbReference>
<dbReference type="InterPro" id="IPR030390">
    <property type="entry name" value="MeTrfase_TrmA_AS"/>
</dbReference>
<keyword evidence="4 9" id="KW-0808">Transferase</keyword>
<comment type="function">
    <text evidence="9">Catalyzes the formation of 5-methyl-uridine at position 1939 (m5U1939) in 23S rRNA.</text>
</comment>
<feature type="binding site" evidence="9 10">
    <location>
        <position position="329"/>
    </location>
    <ligand>
        <name>S-adenosyl-L-methionine</name>
        <dbReference type="ChEBI" id="CHEBI:59789"/>
    </ligand>
</feature>
<dbReference type="OrthoDB" id="9804590at2"/>
<dbReference type="Gene3D" id="2.40.50.1070">
    <property type="match status" value="1"/>
</dbReference>
<gene>
    <name evidence="9" type="primary">rlmD</name>
    <name evidence="13" type="ORF">DFR24_4325</name>
</gene>
<dbReference type="Pfam" id="PF05958">
    <property type="entry name" value="tRNA_U5-meth_tr"/>
    <property type="match status" value="2"/>
</dbReference>
<dbReference type="Gene3D" id="2.40.50.140">
    <property type="entry name" value="Nucleic acid-binding proteins"/>
    <property type="match status" value="1"/>
</dbReference>
<feature type="active site" evidence="11">
    <location>
        <position position="402"/>
    </location>
</feature>
<dbReference type="GO" id="GO:0070041">
    <property type="term" value="F:rRNA (uridine-C5-)-methyltransferase activity"/>
    <property type="evidence" value="ECO:0007669"/>
    <property type="project" value="UniProtKB-UniRule"/>
</dbReference>
<dbReference type="GO" id="GO:0051539">
    <property type="term" value="F:4 iron, 4 sulfur cluster binding"/>
    <property type="evidence" value="ECO:0007669"/>
    <property type="project" value="UniProtKB-KW"/>
</dbReference>
<dbReference type="GO" id="GO:0003723">
    <property type="term" value="F:RNA binding"/>
    <property type="evidence" value="ECO:0007669"/>
    <property type="project" value="InterPro"/>
</dbReference>
<evidence type="ECO:0000259" key="12">
    <source>
        <dbReference type="PROSITE" id="PS50926"/>
    </source>
</evidence>
<comment type="catalytic activity">
    <reaction evidence="9">
        <text>uridine(1939) in 23S rRNA + S-adenosyl-L-methionine = 5-methyluridine(1939) in 23S rRNA + S-adenosyl-L-homocysteine + H(+)</text>
        <dbReference type="Rhea" id="RHEA:42908"/>
        <dbReference type="Rhea" id="RHEA-COMP:10278"/>
        <dbReference type="Rhea" id="RHEA-COMP:10279"/>
        <dbReference type="ChEBI" id="CHEBI:15378"/>
        <dbReference type="ChEBI" id="CHEBI:57856"/>
        <dbReference type="ChEBI" id="CHEBI:59789"/>
        <dbReference type="ChEBI" id="CHEBI:65315"/>
        <dbReference type="ChEBI" id="CHEBI:74447"/>
        <dbReference type="EC" id="2.1.1.190"/>
    </reaction>
</comment>
<feature type="domain" description="TRAM" evidence="12">
    <location>
        <begin position="12"/>
        <end position="71"/>
    </location>
</feature>
<keyword evidence="6 9" id="KW-0479">Metal-binding</keyword>
<feature type="binding site" evidence="9 10">
    <location>
        <position position="279"/>
    </location>
    <ligand>
        <name>S-adenosyl-L-methionine</name>
        <dbReference type="ChEBI" id="CHEBI:59789"/>
    </ligand>
</feature>
<dbReference type="InterPro" id="IPR012340">
    <property type="entry name" value="NA-bd_OB-fold"/>
</dbReference>
<proteinExistence type="inferred from homology"/>
<evidence type="ECO:0000256" key="3">
    <source>
        <dbReference type="ARBA" id="ARBA00022603"/>
    </source>
</evidence>
<protein>
    <recommendedName>
        <fullName evidence="9">23S rRNA (uracil(1939)-C(5))-methyltransferase RlmD</fullName>
        <ecNumber evidence="9">2.1.1.190</ecNumber>
    </recommendedName>
    <alternativeName>
        <fullName evidence="9">23S rRNA(m5U1939)-methyltransferase</fullName>
    </alternativeName>
</protein>
<keyword evidence="1 9" id="KW-0004">4Fe-4S</keyword>
<evidence type="ECO:0000313" key="14">
    <source>
        <dbReference type="Proteomes" id="UP000295341"/>
    </source>
</evidence>
<dbReference type="CDD" id="cd02440">
    <property type="entry name" value="AdoMet_MTases"/>
    <property type="match status" value="1"/>
</dbReference>
<evidence type="ECO:0000313" key="13">
    <source>
        <dbReference type="EMBL" id="TDU25880.1"/>
    </source>
</evidence>
<keyword evidence="3 9" id="KW-0489">Methyltransferase</keyword>
<evidence type="ECO:0000256" key="8">
    <source>
        <dbReference type="ARBA" id="ARBA00023014"/>
    </source>
</evidence>
<evidence type="ECO:0000256" key="10">
    <source>
        <dbReference type="PROSITE-ProRule" id="PRU01024"/>
    </source>
</evidence>
<evidence type="ECO:0000256" key="1">
    <source>
        <dbReference type="ARBA" id="ARBA00022485"/>
    </source>
</evidence>
<dbReference type="PROSITE" id="PS01231">
    <property type="entry name" value="TRMA_2"/>
    <property type="match status" value="1"/>
</dbReference>
<dbReference type="Pfam" id="PF01938">
    <property type="entry name" value="TRAM"/>
    <property type="match status" value="1"/>
</dbReference>
<keyword evidence="7 9" id="KW-0408">Iron</keyword>
<organism evidence="13 14">
    <name type="scientific">Panacagrimonas perspica</name>
    <dbReference type="NCBI Taxonomy" id="381431"/>
    <lineage>
        <taxon>Bacteria</taxon>
        <taxon>Pseudomonadati</taxon>
        <taxon>Pseudomonadota</taxon>
        <taxon>Gammaproteobacteria</taxon>
        <taxon>Nevskiales</taxon>
        <taxon>Nevskiaceae</taxon>
        <taxon>Panacagrimonas</taxon>
    </lineage>
</organism>
<keyword evidence="5 9" id="KW-0949">S-adenosyl-L-methionine</keyword>
<evidence type="ECO:0000256" key="5">
    <source>
        <dbReference type="ARBA" id="ARBA00022691"/>
    </source>
</evidence>
<dbReference type="PANTHER" id="PTHR11061">
    <property type="entry name" value="RNA M5U METHYLTRANSFERASE"/>
    <property type="match status" value="1"/>
</dbReference>
<feature type="binding site" evidence="9">
    <location>
        <position position="172"/>
    </location>
    <ligand>
        <name>[4Fe-4S] cluster</name>
        <dbReference type="ChEBI" id="CHEBI:49883"/>
    </ligand>
</feature>
<dbReference type="InterPro" id="IPR029063">
    <property type="entry name" value="SAM-dependent_MTases_sf"/>
</dbReference>
<evidence type="ECO:0000256" key="9">
    <source>
        <dbReference type="HAMAP-Rule" id="MF_01010"/>
    </source>
</evidence>
<evidence type="ECO:0000256" key="11">
    <source>
        <dbReference type="PROSITE-ProRule" id="PRU10015"/>
    </source>
</evidence>
<dbReference type="AlphaFoldDB" id="A0A4S3K3Y1"/>
<dbReference type="PROSITE" id="PS51687">
    <property type="entry name" value="SAM_MT_RNA_M5U"/>
    <property type="match status" value="1"/>
</dbReference>
<dbReference type="SUPFAM" id="SSF50249">
    <property type="entry name" value="Nucleic acid-binding proteins"/>
    <property type="match status" value="1"/>
</dbReference>
<comment type="similarity">
    <text evidence="9">Belongs to the class I-like SAM-binding methyltransferase superfamily. RNA M5U methyltransferase family. RlmD subfamily.</text>
</comment>
<dbReference type="EC" id="2.1.1.190" evidence="9"/>
<keyword evidence="2 9" id="KW-0698">rRNA processing</keyword>
<sequence length="446" mass="48196">MSRPFRGGNRRSKPLPEGEFEAGIVDLAEDGRGVARIEGKVCFIHGALPGESVKFRYTRKHRDADEGETTQVLVASPDRVDPPCPHFGVCGGCSLQHLASAAQIAHKQQQLVQALRRVGKVEPEAVAPPIIGPTLGYRRRARLGAKFVDKRGTALVGFRERSSPFLAALESCAVLDPRVGEKLRAIGECLSELSIRRELPQIEIACADSVALVLRVMEPPTVADRARLAQLAQEHGFELYLQSGGPGTVAPMTPPASRLDYSPDGSADRLQFQPTDFIQINAAVSQQAVRQALAWLRPQPGEPVLELFCGLGNFSIPLARSGARVTAVEGDAALVARARTNVQALGLEIDFHAADLFQPRADAPWLQAPFDAVLLDPPRAGAEAMMPVIGARKPGRILYISCHPGTLARDAGLLVHGHGYRLVRTGVMDMFPHTSHVESMALFERA</sequence>
<dbReference type="GO" id="GO:0070475">
    <property type="term" value="P:rRNA base methylation"/>
    <property type="evidence" value="ECO:0007669"/>
    <property type="project" value="TreeGrafter"/>
</dbReference>
<dbReference type="NCBIfam" id="NF009639">
    <property type="entry name" value="PRK13168.1"/>
    <property type="match status" value="1"/>
</dbReference>
<feature type="active site" description="Nucleophile" evidence="9 10">
    <location>
        <position position="402"/>
    </location>
</feature>
<keyword evidence="14" id="KW-1185">Reference proteome</keyword>
<dbReference type="InterPro" id="IPR002792">
    <property type="entry name" value="TRAM_dom"/>
</dbReference>
<feature type="binding site" evidence="9">
    <location>
        <position position="90"/>
    </location>
    <ligand>
        <name>[4Fe-4S] cluster</name>
        <dbReference type="ChEBI" id="CHEBI:49883"/>
    </ligand>
</feature>
<feature type="binding site" evidence="9 10">
    <location>
        <position position="376"/>
    </location>
    <ligand>
        <name>S-adenosyl-L-methionine</name>
        <dbReference type="ChEBI" id="CHEBI:59789"/>
    </ligand>
</feature>
<dbReference type="Gene3D" id="3.40.50.150">
    <property type="entry name" value="Vaccinia Virus protein VP39"/>
    <property type="match status" value="1"/>
</dbReference>
<dbReference type="GO" id="GO:0005506">
    <property type="term" value="F:iron ion binding"/>
    <property type="evidence" value="ECO:0007669"/>
    <property type="project" value="UniProtKB-UniRule"/>
</dbReference>
<dbReference type="InterPro" id="IPR010280">
    <property type="entry name" value="U5_MeTrfase_fam"/>
</dbReference>
<dbReference type="SUPFAM" id="SSF53335">
    <property type="entry name" value="S-adenosyl-L-methionine-dependent methyltransferases"/>
    <property type="match status" value="1"/>
</dbReference>
<dbReference type="HAMAP" id="MF_01010">
    <property type="entry name" value="23SrRNA_methyltr_RlmD"/>
    <property type="match status" value="1"/>
</dbReference>
<dbReference type="RefSeq" id="WP_133883456.1">
    <property type="nucleotide sequence ID" value="NZ_MWIN01000013.1"/>
</dbReference>
<comment type="caution">
    <text evidence="13">The sequence shown here is derived from an EMBL/GenBank/DDBJ whole genome shotgun (WGS) entry which is preliminary data.</text>
</comment>
<feature type="binding site" evidence="9">
    <location>
        <position position="355"/>
    </location>
    <ligand>
        <name>S-adenosyl-L-methionine</name>
        <dbReference type="ChEBI" id="CHEBI:59789"/>
    </ligand>
</feature>
<feature type="binding site" evidence="9">
    <location>
        <position position="313"/>
    </location>
    <ligand>
        <name>S-adenosyl-L-methionine</name>
        <dbReference type="ChEBI" id="CHEBI:59789"/>
    </ligand>
</feature>
<dbReference type="InterPro" id="IPR001566">
    <property type="entry name" value="23S_rRNA_MeTrfase_RlmD"/>
</dbReference>
<feature type="binding site" evidence="9">
    <location>
        <position position="93"/>
    </location>
    <ligand>
        <name>[4Fe-4S] cluster</name>
        <dbReference type="ChEBI" id="CHEBI:49883"/>
    </ligand>
</feature>
<evidence type="ECO:0000256" key="6">
    <source>
        <dbReference type="ARBA" id="ARBA00022723"/>
    </source>
</evidence>
<feature type="binding site" evidence="9">
    <location>
        <position position="84"/>
    </location>
    <ligand>
        <name>[4Fe-4S] cluster</name>
        <dbReference type="ChEBI" id="CHEBI:49883"/>
    </ligand>
</feature>
<dbReference type="InterPro" id="IPR030391">
    <property type="entry name" value="MeTrfase_TrmA_CS"/>
</dbReference>
<dbReference type="EMBL" id="SOBT01000011">
    <property type="protein sequence ID" value="TDU25880.1"/>
    <property type="molecule type" value="Genomic_DNA"/>
</dbReference>
<dbReference type="PROSITE" id="PS01230">
    <property type="entry name" value="TRMA_1"/>
    <property type="match status" value="1"/>
</dbReference>
<evidence type="ECO:0000256" key="2">
    <source>
        <dbReference type="ARBA" id="ARBA00022552"/>
    </source>
</evidence>
<evidence type="ECO:0000256" key="4">
    <source>
        <dbReference type="ARBA" id="ARBA00022679"/>
    </source>
</evidence>
<feature type="binding site" evidence="9 10">
    <location>
        <position position="308"/>
    </location>
    <ligand>
        <name>S-adenosyl-L-methionine</name>
        <dbReference type="ChEBI" id="CHEBI:59789"/>
    </ligand>
</feature>
<accession>A0A4S3K3Y1</accession>
<dbReference type="PANTHER" id="PTHR11061:SF49">
    <property type="entry name" value="23S RRNA (URACIL(1939)-C(5))-METHYLTRANSFERASE RLMD"/>
    <property type="match status" value="1"/>
</dbReference>
<name>A0A4S3K3Y1_9GAMM</name>